<evidence type="ECO:0000313" key="2">
    <source>
        <dbReference type="Proteomes" id="UP000533639"/>
    </source>
</evidence>
<sequence length="190" mass="22331">MLKIVLENKGIKTDTFYIPPFVLYEGEMILVNLLSYINFQEKLKVIKDIFCGKTKHENVIVHEKILFMEHFQESFFRYHFYPTTVGEYLKKNADLNNQFARKIYEFEGVTKKTKVKNLPFKENKLLHVYAALSKSKKIAFDLMGVGAEVTEMKFKMIHDIVENGGSAILIDCYDDMKDRCTKYLEVQFLK</sequence>
<name>A0A9N8J677_9FLAO</name>
<dbReference type="Proteomes" id="UP000533639">
    <property type="component" value="Unassembled WGS sequence"/>
</dbReference>
<proteinExistence type="predicted"/>
<reference evidence="1 2" key="1">
    <citation type="submission" date="2020-06" db="EMBL/GenBank/DDBJ databases">
        <authorList>
            <person name="Criscuolo A."/>
        </authorList>
    </citation>
    <scope>NUCLEOTIDE SEQUENCE [LARGE SCALE GENOMIC DNA]</scope>
    <source>
        <strain evidence="1">PXU-55</strain>
    </source>
</reference>
<evidence type="ECO:0000313" key="1">
    <source>
        <dbReference type="EMBL" id="CAC9976944.1"/>
    </source>
</evidence>
<protein>
    <submittedName>
        <fullName evidence="1">Uncharacterized protein</fullName>
    </submittedName>
</protein>
<dbReference type="AlphaFoldDB" id="A0A9N8J677"/>
<comment type="caution">
    <text evidence="1">The sequence shown here is derived from an EMBL/GenBank/DDBJ whole genome shotgun (WGS) entry which is preliminary data.</text>
</comment>
<dbReference type="EMBL" id="CAIJDE010000068">
    <property type="protein sequence ID" value="CAC9976944.1"/>
    <property type="molecule type" value="Genomic_DNA"/>
</dbReference>
<accession>A0A9N8J677</accession>
<keyword evidence="2" id="KW-1185">Reference proteome</keyword>
<gene>
    <name evidence="1" type="ORF">FLAPXU55_04675</name>
</gene>
<organism evidence="1 2">
    <name type="scientific">Flavobacterium panici</name>
    <dbReference type="NCBI Taxonomy" id="2654843"/>
    <lineage>
        <taxon>Bacteria</taxon>
        <taxon>Pseudomonadati</taxon>
        <taxon>Bacteroidota</taxon>
        <taxon>Flavobacteriia</taxon>
        <taxon>Flavobacteriales</taxon>
        <taxon>Flavobacteriaceae</taxon>
        <taxon>Flavobacterium</taxon>
    </lineage>
</organism>